<feature type="compositionally biased region" description="Acidic residues" evidence="1">
    <location>
        <begin position="352"/>
        <end position="364"/>
    </location>
</feature>
<sequence>MMILDEDSQSEISAIPTSTSGTAGTSSTIHGPGALSGKAIKRFGTLIVKGVDAIMYRRRLAQIESILQENSNAVKNLNLKARQSLYSDLLELSRSVYNIPIRTRAFHLIMRKIGRKESDLEDLASTIVQLPPSKFYDLLSDMFFCIQMYKKARPMPDRDARWQNDKLLASLMSYYYAGLDAYSHDTRTSAPRVDVPTAVFRIPFLISLHLMASSSTSPSFSRVLLGLGILEFIIETSFQEVGPLYEDLGKSLLQAVLDKLDPIQDIHSISRIQKLIDHKAGPSSIGHGLGHGATIVQRALSIVSSDGASSLRSHGGSAVGEGLGPFSSADAAIIANAFRSVLRKPDFSQDAPIEEGDEESDEEGDRLKRSE</sequence>
<accession>A0A9P5P852</accession>
<proteinExistence type="predicted"/>
<evidence type="ECO:0000313" key="2">
    <source>
        <dbReference type="EMBL" id="KAF9045875.1"/>
    </source>
</evidence>
<keyword evidence="3" id="KW-1185">Reference proteome</keyword>
<protein>
    <submittedName>
        <fullName evidence="2">Uncharacterized protein</fullName>
    </submittedName>
</protein>
<name>A0A9P5P852_9AGAR</name>
<dbReference type="EMBL" id="JADNRY010000508">
    <property type="protein sequence ID" value="KAF9045875.1"/>
    <property type="molecule type" value="Genomic_DNA"/>
</dbReference>
<comment type="caution">
    <text evidence="2">The sequence shown here is derived from an EMBL/GenBank/DDBJ whole genome shotgun (WGS) entry which is preliminary data.</text>
</comment>
<evidence type="ECO:0000256" key="1">
    <source>
        <dbReference type="SAM" id="MobiDB-lite"/>
    </source>
</evidence>
<reference evidence="2" key="1">
    <citation type="submission" date="2020-11" db="EMBL/GenBank/DDBJ databases">
        <authorList>
            <consortium name="DOE Joint Genome Institute"/>
            <person name="Ahrendt S."/>
            <person name="Riley R."/>
            <person name="Andreopoulos W."/>
            <person name="Labutti K."/>
            <person name="Pangilinan J."/>
            <person name="Ruiz-Duenas F.J."/>
            <person name="Barrasa J.M."/>
            <person name="Sanchez-Garcia M."/>
            <person name="Camarero S."/>
            <person name="Miyauchi S."/>
            <person name="Serrano A."/>
            <person name="Linde D."/>
            <person name="Babiker R."/>
            <person name="Drula E."/>
            <person name="Ayuso-Fernandez I."/>
            <person name="Pacheco R."/>
            <person name="Padilla G."/>
            <person name="Ferreira P."/>
            <person name="Barriuso J."/>
            <person name="Kellner H."/>
            <person name="Castanera R."/>
            <person name="Alfaro M."/>
            <person name="Ramirez L."/>
            <person name="Pisabarro A.G."/>
            <person name="Kuo A."/>
            <person name="Tritt A."/>
            <person name="Lipzen A."/>
            <person name="He G."/>
            <person name="Yan M."/>
            <person name="Ng V."/>
            <person name="Cullen D."/>
            <person name="Martin F."/>
            <person name="Rosso M.-N."/>
            <person name="Henrissat B."/>
            <person name="Hibbett D."/>
            <person name="Martinez A.T."/>
            <person name="Grigoriev I.V."/>
        </authorList>
    </citation>
    <scope>NUCLEOTIDE SEQUENCE</scope>
    <source>
        <strain evidence="2">AH 40177</strain>
    </source>
</reference>
<evidence type="ECO:0000313" key="3">
    <source>
        <dbReference type="Proteomes" id="UP000772434"/>
    </source>
</evidence>
<organism evidence="2 3">
    <name type="scientific">Rhodocollybia butyracea</name>
    <dbReference type="NCBI Taxonomy" id="206335"/>
    <lineage>
        <taxon>Eukaryota</taxon>
        <taxon>Fungi</taxon>
        <taxon>Dikarya</taxon>
        <taxon>Basidiomycota</taxon>
        <taxon>Agaricomycotina</taxon>
        <taxon>Agaricomycetes</taxon>
        <taxon>Agaricomycetidae</taxon>
        <taxon>Agaricales</taxon>
        <taxon>Marasmiineae</taxon>
        <taxon>Omphalotaceae</taxon>
        <taxon>Rhodocollybia</taxon>
    </lineage>
</organism>
<gene>
    <name evidence="2" type="ORF">BDP27DRAFT_1373994</name>
</gene>
<dbReference type="OrthoDB" id="3062192at2759"/>
<dbReference type="AlphaFoldDB" id="A0A9P5P852"/>
<feature type="compositionally biased region" description="Low complexity" evidence="1">
    <location>
        <begin position="12"/>
        <end position="28"/>
    </location>
</feature>
<feature type="region of interest" description="Disordered" evidence="1">
    <location>
        <begin position="1"/>
        <end position="28"/>
    </location>
</feature>
<dbReference type="Proteomes" id="UP000772434">
    <property type="component" value="Unassembled WGS sequence"/>
</dbReference>
<feature type="region of interest" description="Disordered" evidence="1">
    <location>
        <begin position="347"/>
        <end position="371"/>
    </location>
</feature>